<evidence type="ECO:0000259" key="2">
    <source>
        <dbReference type="SMART" id="SM00834"/>
    </source>
</evidence>
<name>A0A170PE86_9CHLR</name>
<dbReference type="Proteomes" id="UP000215027">
    <property type="component" value="Chromosome I"/>
</dbReference>
<accession>A0A170PE86</accession>
<dbReference type="Pfam" id="PF09723">
    <property type="entry name" value="Zn_ribbon_8"/>
    <property type="match status" value="1"/>
</dbReference>
<feature type="domain" description="Putative regulatory protein FmdB zinc ribbon" evidence="2">
    <location>
        <begin position="2"/>
        <end position="45"/>
    </location>
</feature>
<protein>
    <recommendedName>
        <fullName evidence="2">Putative regulatory protein FmdB zinc ribbon domain-containing protein</fullName>
    </recommendedName>
</protein>
<dbReference type="SMART" id="SM00834">
    <property type="entry name" value="CxxC_CXXC_SSSS"/>
    <property type="match status" value="1"/>
</dbReference>
<feature type="region of interest" description="Disordered" evidence="1">
    <location>
        <begin position="88"/>
        <end position="128"/>
    </location>
</feature>
<dbReference type="RefSeq" id="WP_095042049.1">
    <property type="nucleotide sequence ID" value="NZ_LN890655.1"/>
</dbReference>
<dbReference type="KEGG" id="pbf:CFX0092_A0559"/>
<dbReference type="InterPro" id="IPR013429">
    <property type="entry name" value="Regulatory_FmdB_Zinc_ribbon"/>
</dbReference>
<organism evidence="3 4">
    <name type="scientific">Candidatus Promineifilum breve</name>
    <dbReference type="NCBI Taxonomy" id="1806508"/>
    <lineage>
        <taxon>Bacteria</taxon>
        <taxon>Bacillati</taxon>
        <taxon>Chloroflexota</taxon>
        <taxon>Ardenticatenia</taxon>
        <taxon>Candidatus Promineifilales</taxon>
        <taxon>Candidatus Promineifilaceae</taxon>
        <taxon>Candidatus Promineifilum</taxon>
    </lineage>
</organism>
<dbReference type="EMBL" id="LN890655">
    <property type="protein sequence ID" value="CUS02437.2"/>
    <property type="molecule type" value="Genomic_DNA"/>
</dbReference>
<dbReference type="AlphaFoldDB" id="A0A170PE86"/>
<keyword evidence="4" id="KW-1185">Reference proteome</keyword>
<dbReference type="OrthoDB" id="9806664at2"/>
<sequence length="128" mass="14136">MMPHYDYRCQNCGRRTRLFMTFAEYDRAVPVCAHCGSASLQRRVGRVAVARSEDSRLDTLMADDALAGLEDDPRAMGQLMRRMSQEMGEDLDGELDEVAGRLEKGESPESIEASMPALGEAAGLDDSF</sequence>
<feature type="compositionally biased region" description="Basic and acidic residues" evidence="1">
    <location>
        <begin position="98"/>
        <end position="107"/>
    </location>
</feature>
<evidence type="ECO:0000313" key="3">
    <source>
        <dbReference type="EMBL" id="CUS02437.2"/>
    </source>
</evidence>
<gene>
    <name evidence="3" type="ORF">CFX0092_A0559</name>
</gene>
<dbReference type="NCBIfam" id="TIGR02605">
    <property type="entry name" value="CxxC_CxxC_SSSS"/>
    <property type="match status" value="1"/>
</dbReference>
<feature type="compositionally biased region" description="Acidic residues" evidence="1">
    <location>
        <begin position="88"/>
        <end position="97"/>
    </location>
</feature>
<reference evidence="3" key="1">
    <citation type="submission" date="2016-01" db="EMBL/GenBank/DDBJ databases">
        <authorList>
            <person name="Mcilroy J.S."/>
            <person name="Karst M S."/>
            <person name="Albertsen M."/>
        </authorList>
    </citation>
    <scope>NUCLEOTIDE SEQUENCE</scope>
    <source>
        <strain evidence="3">Cfx-K</strain>
    </source>
</reference>
<proteinExistence type="predicted"/>
<evidence type="ECO:0000313" key="4">
    <source>
        <dbReference type="Proteomes" id="UP000215027"/>
    </source>
</evidence>
<evidence type="ECO:0000256" key="1">
    <source>
        <dbReference type="SAM" id="MobiDB-lite"/>
    </source>
</evidence>